<dbReference type="Proteomes" id="UP000619545">
    <property type="component" value="Unassembled WGS sequence"/>
</dbReference>
<dbReference type="PANTHER" id="PTHR42203">
    <property type="entry name" value="UPF0058 PROTEIN MJ1205"/>
    <property type="match status" value="1"/>
</dbReference>
<dbReference type="SUPFAM" id="SSF140371">
    <property type="entry name" value="Vng1086c-like"/>
    <property type="match status" value="1"/>
</dbReference>
<dbReference type="InterPro" id="IPR002753">
    <property type="entry name" value="UPF0058"/>
</dbReference>
<reference evidence="1" key="1">
    <citation type="journal article" date="2020" name="bioRxiv">
        <title>A rank-normalized archaeal taxonomy based on genome phylogeny resolves widespread incomplete and uneven classifications.</title>
        <authorList>
            <person name="Rinke C."/>
            <person name="Chuvochina M."/>
            <person name="Mussig A.J."/>
            <person name="Chaumeil P.-A."/>
            <person name="Waite D.W."/>
            <person name="Whitman W.B."/>
            <person name="Parks D.H."/>
            <person name="Hugenholtz P."/>
        </authorList>
    </citation>
    <scope>NUCLEOTIDE SEQUENCE</scope>
    <source>
        <strain evidence="1">UBA8853</strain>
    </source>
</reference>
<evidence type="ECO:0000313" key="1">
    <source>
        <dbReference type="EMBL" id="HII70162.1"/>
    </source>
</evidence>
<dbReference type="EMBL" id="DUJS01000002">
    <property type="protein sequence ID" value="HII70162.1"/>
    <property type="molecule type" value="Genomic_DNA"/>
</dbReference>
<dbReference type="RefSeq" id="WP_011018985.1">
    <property type="nucleotide sequence ID" value="NZ_DUJS01000002.1"/>
</dbReference>
<dbReference type="Pfam" id="PF01893">
    <property type="entry name" value="UPF0058"/>
    <property type="match status" value="1"/>
</dbReference>
<dbReference type="PANTHER" id="PTHR42203:SF2">
    <property type="entry name" value="UPF0058 PROTEIN MJ1205"/>
    <property type="match status" value="1"/>
</dbReference>
<dbReference type="Gene3D" id="1.20.1270.110">
    <property type="entry name" value="Uncharacterised protein family UPF0058"/>
    <property type="match status" value="1"/>
</dbReference>
<gene>
    <name evidence="1" type="ORF">HA336_02885</name>
</gene>
<proteinExistence type="predicted"/>
<sequence>MKKDELFLLHSVLYYVLEYLKMEGKTREDDVKLYDEFNVKPGHLHKTKLQHKCAVFLLAYVIARAISSELPKAEGLGQRLGKLLEELFEELKRRGEEVPVEPP</sequence>
<comment type="caution">
    <text evidence="1">The sequence shown here is derived from an EMBL/GenBank/DDBJ whole genome shotgun (WGS) entry which is preliminary data.</text>
</comment>
<protein>
    <submittedName>
        <fullName evidence="1">UPF0058 family protein</fullName>
    </submittedName>
</protein>
<name>A0A832WMD3_9EURY</name>
<accession>A0A832WMD3</accession>
<dbReference type="AlphaFoldDB" id="A0A832WMD3"/>
<dbReference type="InterPro" id="IPR036519">
    <property type="entry name" value="UPF0058_sf"/>
</dbReference>
<dbReference type="GeneID" id="1476716"/>
<organism evidence="1 2">
    <name type="scientific">Methanopyrus kandleri</name>
    <dbReference type="NCBI Taxonomy" id="2320"/>
    <lineage>
        <taxon>Archaea</taxon>
        <taxon>Methanobacteriati</taxon>
        <taxon>Methanobacteriota</taxon>
        <taxon>Methanomada group</taxon>
        <taxon>Methanopyri</taxon>
        <taxon>Methanopyrales</taxon>
        <taxon>Methanopyraceae</taxon>
        <taxon>Methanopyrus</taxon>
    </lineage>
</organism>
<evidence type="ECO:0000313" key="2">
    <source>
        <dbReference type="Proteomes" id="UP000619545"/>
    </source>
</evidence>